<proteinExistence type="inferred from homology"/>
<sequence length="314" mass="35396">MRSRILHHLEAILKTGSIAEASRQYFIAQPSLSQFVKRLEEEHRITIFDRSQSPWVLTPEGRYFLETERRIDAIRREREQYLEDLQGGAAGELLIGSTPYRSETILSRILPEFARRFPKIQLRITEGTTKGIADAVASGAVDCGFVVSPMVTSELDSVVVTHEAVWVALPLTHPLARNQPHPVQFPLPEISFALLRDTPFIIMKPGQAFHNYFESLCRKFSIEPRVTLENQSITTVPALVAAGVGAALVPETIKEQLLSLPLALFSLGSELHESRLCLVKKHGRYVSTPTKLFYRTVTEVLNLPEDEQKDAEWL</sequence>
<dbReference type="OrthoDB" id="5671700at2"/>
<dbReference type="EMBL" id="BGZJ01000001">
    <property type="protein sequence ID" value="GBO92676.1"/>
    <property type="molecule type" value="Genomic_DNA"/>
</dbReference>
<dbReference type="CDD" id="cd05466">
    <property type="entry name" value="PBP2_LTTR_substrate"/>
    <property type="match status" value="1"/>
</dbReference>
<dbReference type="GO" id="GO:0003677">
    <property type="term" value="F:DNA binding"/>
    <property type="evidence" value="ECO:0007669"/>
    <property type="project" value="UniProtKB-KW"/>
</dbReference>
<dbReference type="Gene3D" id="3.40.190.290">
    <property type="match status" value="1"/>
</dbReference>
<dbReference type="AlphaFoldDB" id="A0A388S8U7"/>
<protein>
    <submittedName>
        <fullName evidence="6">LysR family transcriptional regulator</fullName>
    </submittedName>
</protein>
<evidence type="ECO:0000256" key="1">
    <source>
        <dbReference type="ARBA" id="ARBA00009437"/>
    </source>
</evidence>
<feature type="domain" description="HTH lysR-type" evidence="5">
    <location>
        <begin position="1"/>
        <end position="58"/>
    </location>
</feature>
<dbReference type="GO" id="GO:0032993">
    <property type="term" value="C:protein-DNA complex"/>
    <property type="evidence" value="ECO:0007669"/>
    <property type="project" value="TreeGrafter"/>
</dbReference>
<dbReference type="Gene3D" id="1.10.10.10">
    <property type="entry name" value="Winged helix-like DNA-binding domain superfamily/Winged helix DNA-binding domain"/>
    <property type="match status" value="1"/>
</dbReference>
<keyword evidence="2" id="KW-0805">Transcription regulation</keyword>
<dbReference type="PANTHER" id="PTHR30346:SF9">
    <property type="entry name" value="LYSR FAMILY TRANSCRIPTIONAL REGULATOR"/>
    <property type="match status" value="1"/>
</dbReference>
<dbReference type="SUPFAM" id="SSF53850">
    <property type="entry name" value="Periplasmic binding protein-like II"/>
    <property type="match status" value="1"/>
</dbReference>
<evidence type="ECO:0000313" key="6">
    <source>
        <dbReference type="EMBL" id="GBO92676.1"/>
    </source>
</evidence>
<dbReference type="Pfam" id="PF03466">
    <property type="entry name" value="LysR_substrate"/>
    <property type="match status" value="1"/>
</dbReference>
<dbReference type="PANTHER" id="PTHR30346">
    <property type="entry name" value="TRANSCRIPTIONAL DUAL REGULATOR HCAR-RELATED"/>
    <property type="match status" value="1"/>
</dbReference>
<accession>A0A388S8U7</accession>
<evidence type="ECO:0000256" key="4">
    <source>
        <dbReference type="ARBA" id="ARBA00023163"/>
    </source>
</evidence>
<evidence type="ECO:0000256" key="3">
    <source>
        <dbReference type="ARBA" id="ARBA00023125"/>
    </source>
</evidence>
<gene>
    <name evidence="6" type="ORF">MESMUL_00300</name>
</gene>
<evidence type="ECO:0000259" key="5">
    <source>
        <dbReference type="PROSITE" id="PS50931"/>
    </source>
</evidence>
<keyword evidence="3" id="KW-0238">DNA-binding</keyword>
<dbReference type="InterPro" id="IPR036388">
    <property type="entry name" value="WH-like_DNA-bd_sf"/>
</dbReference>
<keyword evidence="7" id="KW-1185">Reference proteome</keyword>
<evidence type="ECO:0000256" key="2">
    <source>
        <dbReference type="ARBA" id="ARBA00023015"/>
    </source>
</evidence>
<dbReference type="GO" id="GO:0003700">
    <property type="term" value="F:DNA-binding transcription factor activity"/>
    <property type="evidence" value="ECO:0007669"/>
    <property type="project" value="InterPro"/>
</dbReference>
<comment type="similarity">
    <text evidence="1">Belongs to the LysR transcriptional regulatory family.</text>
</comment>
<comment type="caution">
    <text evidence="6">The sequence shown here is derived from an EMBL/GenBank/DDBJ whole genome shotgun (WGS) entry which is preliminary data.</text>
</comment>
<name>A0A388S8U7_9BURK</name>
<dbReference type="Pfam" id="PF00126">
    <property type="entry name" value="HTH_1"/>
    <property type="match status" value="1"/>
</dbReference>
<dbReference type="InterPro" id="IPR036390">
    <property type="entry name" value="WH_DNA-bd_sf"/>
</dbReference>
<organism evidence="6 7">
    <name type="scientific">Mesosutterella multiformis</name>
    <dbReference type="NCBI Taxonomy" id="2259133"/>
    <lineage>
        <taxon>Bacteria</taxon>
        <taxon>Pseudomonadati</taxon>
        <taxon>Pseudomonadota</taxon>
        <taxon>Betaproteobacteria</taxon>
        <taxon>Burkholderiales</taxon>
        <taxon>Sutterellaceae</taxon>
        <taxon>Mesosutterella</taxon>
    </lineage>
</organism>
<dbReference type="RefSeq" id="WP_116269223.1">
    <property type="nucleotide sequence ID" value="NZ_BGZJ01000001.1"/>
</dbReference>
<dbReference type="Proteomes" id="UP000266091">
    <property type="component" value="Unassembled WGS sequence"/>
</dbReference>
<dbReference type="SUPFAM" id="SSF46785">
    <property type="entry name" value="Winged helix' DNA-binding domain"/>
    <property type="match status" value="1"/>
</dbReference>
<evidence type="ECO:0000313" key="7">
    <source>
        <dbReference type="Proteomes" id="UP000266091"/>
    </source>
</evidence>
<keyword evidence="4" id="KW-0804">Transcription</keyword>
<dbReference type="InterPro" id="IPR005119">
    <property type="entry name" value="LysR_subst-bd"/>
</dbReference>
<reference evidence="6 7" key="1">
    <citation type="journal article" date="2018" name="Int. J. Syst. Evol. Microbiol.">
        <title>Mesosutterella multiformis gen. nov., sp. nov., a member of the family Sutterellaceae and Sutterella megalosphaeroides sp. nov., isolated from human faeces.</title>
        <authorList>
            <person name="Sakamoto M."/>
            <person name="Ikeyama N."/>
            <person name="Kunihiro T."/>
            <person name="Iino T."/>
            <person name="Yuki M."/>
            <person name="Ohkuma M."/>
        </authorList>
    </citation>
    <scope>NUCLEOTIDE SEQUENCE [LARGE SCALE GENOMIC DNA]</scope>
    <source>
        <strain evidence="6 7">4NBBH2</strain>
    </source>
</reference>
<dbReference type="InterPro" id="IPR000847">
    <property type="entry name" value="LysR_HTH_N"/>
</dbReference>
<dbReference type="PROSITE" id="PS50931">
    <property type="entry name" value="HTH_LYSR"/>
    <property type="match status" value="1"/>
</dbReference>